<dbReference type="Proteomes" id="UP000199603">
    <property type="component" value="Unassembled WGS sequence"/>
</dbReference>
<gene>
    <name evidence="1" type="ORF">SAMN04488509_101234</name>
</gene>
<protein>
    <submittedName>
        <fullName evidence="1">Uncharacterized conserved protein YbaR, Trm112 family</fullName>
    </submittedName>
</protein>
<dbReference type="Gene3D" id="2.20.25.10">
    <property type="match status" value="1"/>
</dbReference>
<reference evidence="1 2" key="1">
    <citation type="submission" date="2016-10" db="EMBL/GenBank/DDBJ databases">
        <authorList>
            <person name="de Groot N.N."/>
        </authorList>
    </citation>
    <scope>NUCLEOTIDE SEQUENCE [LARGE SCALE GENOMIC DNA]</scope>
    <source>
        <strain evidence="1 2">DSM 16957</strain>
    </source>
</reference>
<sequence length="86" mass="9229">MALDPRLLEILCCPLTRQPLQMLDAQRLASLNAAIAAGSVKQADGQALSQPWKEALVTANGSRAYRIDDGIPVLLADEAVEWSQLG</sequence>
<dbReference type="OrthoDB" id="9812205at2"/>
<evidence type="ECO:0000313" key="1">
    <source>
        <dbReference type="EMBL" id="SDD10498.1"/>
    </source>
</evidence>
<dbReference type="RefSeq" id="WP_091237858.1">
    <property type="nucleotide sequence ID" value="NZ_FNAG01000001.1"/>
</dbReference>
<keyword evidence="2" id="KW-1185">Reference proteome</keyword>
<organism evidence="1 2">
    <name type="scientific">Aquimonas voraii</name>
    <dbReference type="NCBI Taxonomy" id="265719"/>
    <lineage>
        <taxon>Bacteria</taxon>
        <taxon>Pseudomonadati</taxon>
        <taxon>Pseudomonadota</taxon>
        <taxon>Gammaproteobacteria</taxon>
        <taxon>Lysobacterales</taxon>
        <taxon>Lysobacteraceae</taxon>
        <taxon>Aquimonas</taxon>
    </lineage>
</organism>
<dbReference type="EMBL" id="FNAG01000001">
    <property type="protein sequence ID" value="SDD10498.1"/>
    <property type="molecule type" value="Genomic_DNA"/>
</dbReference>
<name>A0A1G6S0Y5_9GAMM</name>
<dbReference type="Pfam" id="PF03966">
    <property type="entry name" value="Trm112p"/>
    <property type="match status" value="1"/>
</dbReference>
<evidence type="ECO:0000313" key="2">
    <source>
        <dbReference type="Proteomes" id="UP000199603"/>
    </source>
</evidence>
<dbReference type="AlphaFoldDB" id="A0A1G6S0Y5"/>
<proteinExistence type="predicted"/>
<dbReference type="STRING" id="265719.SAMN04488509_101234"/>
<dbReference type="SUPFAM" id="SSF158997">
    <property type="entry name" value="Trm112p-like"/>
    <property type="match status" value="1"/>
</dbReference>
<dbReference type="InterPro" id="IPR005651">
    <property type="entry name" value="Trm112-like"/>
</dbReference>
<accession>A0A1G6S0Y5</accession>